<dbReference type="SUPFAM" id="SSF55961">
    <property type="entry name" value="Bet v1-like"/>
    <property type="match status" value="1"/>
</dbReference>
<feature type="compositionally biased region" description="Basic residues" evidence="2">
    <location>
        <begin position="167"/>
        <end position="253"/>
    </location>
</feature>
<reference evidence="4 5" key="1">
    <citation type="submission" date="2020-04" db="EMBL/GenBank/DDBJ databases">
        <title>Metagenomic profiling of ammonia- and methane-oxidizing microorganisms in a Dutch drinking water treatment plant.</title>
        <authorList>
            <person name="Poghosyan L."/>
            <person name="Leucker S."/>
        </authorList>
    </citation>
    <scope>NUCLEOTIDE SEQUENCE [LARGE SCALE GENOMIC DNA]</scope>
    <source>
        <strain evidence="4">S-RSF-IL-03</strain>
    </source>
</reference>
<comment type="caution">
    <text evidence="4">The sequence shown here is derived from an EMBL/GenBank/DDBJ whole genome shotgun (WGS) entry which is preliminary data.</text>
</comment>
<evidence type="ECO:0000256" key="2">
    <source>
        <dbReference type="SAM" id="MobiDB-lite"/>
    </source>
</evidence>
<evidence type="ECO:0000313" key="5">
    <source>
        <dbReference type="Proteomes" id="UP000580839"/>
    </source>
</evidence>
<evidence type="ECO:0000259" key="3">
    <source>
        <dbReference type="Pfam" id="PF08327"/>
    </source>
</evidence>
<comment type="similarity">
    <text evidence="1">Belongs to the AHA1 family.</text>
</comment>
<dbReference type="InterPro" id="IPR013538">
    <property type="entry name" value="ASHA1/2-like_C"/>
</dbReference>
<evidence type="ECO:0000313" key="4">
    <source>
        <dbReference type="EMBL" id="NOT33272.1"/>
    </source>
</evidence>
<accession>A0A849SD31</accession>
<feature type="compositionally biased region" description="Low complexity" evidence="2">
    <location>
        <begin position="157"/>
        <end position="166"/>
    </location>
</feature>
<dbReference type="Pfam" id="PF08327">
    <property type="entry name" value="AHSA1"/>
    <property type="match status" value="1"/>
</dbReference>
<dbReference type="Gene3D" id="3.30.530.20">
    <property type="match status" value="1"/>
</dbReference>
<feature type="domain" description="Activator of Hsp90 ATPase homologue 1/2-like C-terminal" evidence="3">
    <location>
        <begin position="14"/>
        <end position="129"/>
    </location>
</feature>
<sequence>MSTESFRVSAHFPVPPERAYRAWLDAREHGLMTGGRATVEPTIGGKITSWDLYITGMILQLEPARRILQTWRTTEFPDEAADSRLEVLFEPEGLGTRVTLNHSDLPMGQGDKYEDGWIDYYFEPMQRYFRRLNQEAVAAAAPPAAATPKLVVAKPVASKPAPVAKKPAARKPTAKKPAAKKPAARKPAAKKPAAKKPAKKKVAKRKAAKRRPVKKAARKAARKPMRKAARKRAVARKPAKRKAAKRKPARKKK</sequence>
<name>A0A849SD31_UNCEI</name>
<dbReference type="InterPro" id="IPR023393">
    <property type="entry name" value="START-like_dom_sf"/>
</dbReference>
<gene>
    <name evidence="4" type="ORF">HOP12_03785</name>
</gene>
<dbReference type="Proteomes" id="UP000580839">
    <property type="component" value="Unassembled WGS sequence"/>
</dbReference>
<protein>
    <recommendedName>
        <fullName evidence="3">Activator of Hsp90 ATPase homologue 1/2-like C-terminal domain-containing protein</fullName>
    </recommendedName>
</protein>
<dbReference type="EMBL" id="JABFRW010000037">
    <property type="protein sequence ID" value="NOT33272.1"/>
    <property type="molecule type" value="Genomic_DNA"/>
</dbReference>
<evidence type="ECO:0000256" key="1">
    <source>
        <dbReference type="ARBA" id="ARBA00006817"/>
    </source>
</evidence>
<proteinExistence type="inferred from homology"/>
<organism evidence="4 5">
    <name type="scientific">Eiseniibacteriota bacterium</name>
    <dbReference type="NCBI Taxonomy" id="2212470"/>
    <lineage>
        <taxon>Bacteria</taxon>
        <taxon>Candidatus Eiseniibacteriota</taxon>
    </lineage>
</organism>
<dbReference type="AlphaFoldDB" id="A0A849SD31"/>
<feature type="region of interest" description="Disordered" evidence="2">
    <location>
        <begin position="157"/>
        <end position="253"/>
    </location>
</feature>